<evidence type="ECO:0000259" key="4">
    <source>
        <dbReference type="PROSITE" id="PS50893"/>
    </source>
</evidence>
<keyword evidence="2" id="KW-0547">Nucleotide-binding</keyword>
<dbReference type="InterPro" id="IPR003439">
    <property type="entry name" value="ABC_transporter-like_ATP-bd"/>
</dbReference>
<dbReference type="AlphaFoldDB" id="A0A0R1GZP4"/>
<name>A0A0R1GZP4_9LACO</name>
<dbReference type="PANTHER" id="PTHR42939:SF3">
    <property type="entry name" value="ABC TRANSPORTER ATP-BINDING COMPONENT"/>
    <property type="match status" value="1"/>
</dbReference>
<gene>
    <name evidence="5" type="ORF">FC07_GL002449</name>
</gene>
<evidence type="ECO:0000313" key="6">
    <source>
        <dbReference type="Proteomes" id="UP000051461"/>
    </source>
</evidence>
<dbReference type="GO" id="GO:0005524">
    <property type="term" value="F:ATP binding"/>
    <property type="evidence" value="ECO:0007669"/>
    <property type="project" value="UniProtKB-KW"/>
</dbReference>
<evidence type="ECO:0000256" key="1">
    <source>
        <dbReference type="ARBA" id="ARBA00022448"/>
    </source>
</evidence>
<dbReference type="PATRIC" id="fig|1423726.3.peg.2541"/>
<dbReference type="InterPro" id="IPR003593">
    <property type="entry name" value="AAA+_ATPase"/>
</dbReference>
<evidence type="ECO:0000313" key="5">
    <source>
        <dbReference type="EMBL" id="KRK39480.1"/>
    </source>
</evidence>
<feature type="domain" description="ABC transporter" evidence="4">
    <location>
        <begin position="2"/>
        <end position="227"/>
    </location>
</feature>
<dbReference type="PANTHER" id="PTHR42939">
    <property type="entry name" value="ABC TRANSPORTER ATP-BINDING PROTEIN ALBC-RELATED"/>
    <property type="match status" value="1"/>
</dbReference>
<dbReference type="InterPro" id="IPR051782">
    <property type="entry name" value="ABC_Transporter_VariousFunc"/>
</dbReference>
<dbReference type="EMBL" id="AZDA01000043">
    <property type="protein sequence ID" value="KRK39480.1"/>
    <property type="molecule type" value="Genomic_DNA"/>
</dbReference>
<dbReference type="Pfam" id="PF00005">
    <property type="entry name" value="ABC_tran"/>
    <property type="match status" value="1"/>
</dbReference>
<dbReference type="CDD" id="cd03230">
    <property type="entry name" value="ABC_DR_subfamily_A"/>
    <property type="match status" value="1"/>
</dbReference>
<evidence type="ECO:0000256" key="3">
    <source>
        <dbReference type="ARBA" id="ARBA00022840"/>
    </source>
</evidence>
<keyword evidence="3 5" id="KW-0067">ATP-binding</keyword>
<comment type="caution">
    <text evidence="5">The sequence shown here is derived from an EMBL/GenBank/DDBJ whole genome shotgun (WGS) entry which is preliminary data.</text>
</comment>
<dbReference type="OrthoDB" id="9804819at2"/>
<dbReference type="Gene3D" id="3.40.50.300">
    <property type="entry name" value="P-loop containing nucleotide triphosphate hydrolases"/>
    <property type="match status" value="1"/>
</dbReference>
<dbReference type="SMART" id="SM00382">
    <property type="entry name" value="AAA"/>
    <property type="match status" value="1"/>
</dbReference>
<accession>A0A0R1GZP4</accession>
<dbReference type="PROSITE" id="PS50893">
    <property type="entry name" value="ABC_TRANSPORTER_2"/>
    <property type="match status" value="1"/>
</dbReference>
<organism evidence="5 6">
    <name type="scientific">Loigolactobacillus bifermentans DSM 20003</name>
    <dbReference type="NCBI Taxonomy" id="1423726"/>
    <lineage>
        <taxon>Bacteria</taxon>
        <taxon>Bacillati</taxon>
        <taxon>Bacillota</taxon>
        <taxon>Bacilli</taxon>
        <taxon>Lactobacillales</taxon>
        <taxon>Lactobacillaceae</taxon>
        <taxon>Loigolactobacillus</taxon>
    </lineage>
</organism>
<sequence>MLQLNAVTKHYPHFDLNISLNVPTGQIIGLVGRNGAGKSTTFELILGLTQPDHGQITIFGKPVAQLPPAQRSLIGTTFPDSFFAETFTINDLTRILKATYTTFSASTFQTACTHYQLPLAKPLRTFSTGMLAKLKLLVALHHNAKLLILDEPTAGLDVVVRQQLLGLLQDYLDSDPQRSILISSHIASDLEQLCDQLIFIEQGQVVLQEETDVLLNAYGVLQVAAADFANLDQAHLLVTQPTDFGYLCLTNERQYYHETYPQLVIEPGSLDQILLLLTKEGVTA</sequence>
<dbReference type="RefSeq" id="WP_057904278.1">
    <property type="nucleotide sequence ID" value="NZ_AZDA01000043.1"/>
</dbReference>
<protein>
    <submittedName>
        <fullName evidence="5">ABC-2 type transport system ATP-binding protein</fullName>
    </submittedName>
</protein>
<dbReference type="STRING" id="1423726.FC07_GL002449"/>
<dbReference type="InterPro" id="IPR027417">
    <property type="entry name" value="P-loop_NTPase"/>
</dbReference>
<proteinExistence type="predicted"/>
<evidence type="ECO:0000256" key="2">
    <source>
        <dbReference type="ARBA" id="ARBA00022741"/>
    </source>
</evidence>
<reference evidence="5 6" key="1">
    <citation type="journal article" date="2015" name="Genome Announc.">
        <title>Expanding the biotechnology potential of lactobacilli through comparative genomics of 213 strains and associated genera.</title>
        <authorList>
            <person name="Sun Z."/>
            <person name="Harris H.M."/>
            <person name="McCann A."/>
            <person name="Guo C."/>
            <person name="Argimon S."/>
            <person name="Zhang W."/>
            <person name="Yang X."/>
            <person name="Jeffery I.B."/>
            <person name="Cooney J.C."/>
            <person name="Kagawa T.F."/>
            <person name="Liu W."/>
            <person name="Song Y."/>
            <person name="Salvetti E."/>
            <person name="Wrobel A."/>
            <person name="Rasinkangas P."/>
            <person name="Parkhill J."/>
            <person name="Rea M.C."/>
            <person name="O'Sullivan O."/>
            <person name="Ritari J."/>
            <person name="Douillard F.P."/>
            <person name="Paul Ross R."/>
            <person name="Yang R."/>
            <person name="Briner A.E."/>
            <person name="Felis G.E."/>
            <person name="de Vos W.M."/>
            <person name="Barrangou R."/>
            <person name="Klaenhammer T.R."/>
            <person name="Caufield P.W."/>
            <person name="Cui Y."/>
            <person name="Zhang H."/>
            <person name="O'Toole P.W."/>
        </authorList>
    </citation>
    <scope>NUCLEOTIDE SEQUENCE [LARGE SCALE GENOMIC DNA]</scope>
    <source>
        <strain evidence="5 6">DSM 20003</strain>
    </source>
</reference>
<dbReference type="SUPFAM" id="SSF52540">
    <property type="entry name" value="P-loop containing nucleoside triphosphate hydrolases"/>
    <property type="match status" value="1"/>
</dbReference>
<dbReference type="Proteomes" id="UP000051461">
    <property type="component" value="Unassembled WGS sequence"/>
</dbReference>
<keyword evidence="1" id="KW-0813">Transport</keyword>
<dbReference type="GO" id="GO:0016887">
    <property type="term" value="F:ATP hydrolysis activity"/>
    <property type="evidence" value="ECO:0007669"/>
    <property type="project" value="InterPro"/>
</dbReference>
<keyword evidence="6" id="KW-1185">Reference proteome</keyword>